<name>A0A699U211_TANCI</name>
<feature type="non-terminal residue" evidence="1">
    <location>
        <position position="32"/>
    </location>
</feature>
<dbReference type="AlphaFoldDB" id="A0A699U211"/>
<accession>A0A699U211</accession>
<dbReference type="EMBL" id="BKCJ011298885">
    <property type="protein sequence ID" value="GFD17255.1"/>
    <property type="molecule type" value="Genomic_DNA"/>
</dbReference>
<sequence>MMVNNAISIQLIIVGIPQSSVKLYSCYESTPF</sequence>
<proteinExistence type="predicted"/>
<gene>
    <name evidence="1" type="ORF">Tci_889224</name>
</gene>
<organism evidence="1">
    <name type="scientific">Tanacetum cinerariifolium</name>
    <name type="common">Dalmatian daisy</name>
    <name type="synonym">Chrysanthemum cinerariifolium</name>
    <dbReference type="NCBI Taxonomy" id="118510"/>
    <lineage>
        <taxon>Eukaryota</taxon>
        <taxon>Viridiplantae</taxon>
        <taxon>Streptophyta</taxon>
        <taxon>Embryophyta</taxon>
        <taxon>Tracheophyta</taxon>
        <taxon>Spermatophyta</taxon>
        <taxon>Magnoliopsida</taxon>
        <taxon>eudicotyledons</taxon>
        <taxon>Gunneridae</taxon>
        <taxon>Pentapetalae</taxon>
        <taxon>asterids</taxon>
        <taxon>campanulids</taxon>
        <taxon>Asterales</taxon>
        <taxon>Asteraceae</taxon>
        <taxon>Asteroideae</taxon>
        <taxon>Anthemideae</taxon>
        <taxon>Anthemidinae</taxon>
        <taxon>Tanacetum</taxon>
    </lineage>
</organism>
<reference evidence="1" key="1">
    <citation type="journal article" date="2019" name="Sci. Rep.">
        <title>Draft genome of Tanacetum cinerariifolium, the natural source of mosquito coil.</title>
        <authorList>
            <person name="Yamashiro T."/>
            <person name="Shiraishi A."/>
            <person name="Satake H."/>
            <person name="Nakayama K."/>
        </authorList>
    </citation>
    <scope>NUCLEOTIDE SEQUENCE</scope>
</reference>
<comment type="caution">
    <text evidence="1">The sequence shown here is derived from an EMBL/GenBank/DDBJ whole genome shotgun (WGS) entry which is preliminary data.</text>
</comment>
<evidence type="ECO:0000313" key="1">
    <source>
        <dbReference type="EMBL" id="GFD17255.1"/>
    </source>
</evidence>
<protein>
    <submittedName>
        <fullName evidence="1">Uncharacterized protein</fullName>
    </submittedName>
</protein>